<organism evidence="1">
    <name type="scientific">Tanacetum cinerariifolium</name>
    <name type="common">Dalmatian daisy</name>
    <name type="synonym">Chrysanthemum cinerariifolium</name>
    <dbReference type="NCBI Taxonomy" id="118510"/>
    <lineage>
        <taxon>Eukaryota</taxon>
        <taxon>Viridiplantae</taxon>
        <taxon>Streptophyta</taxon>
        <taxon>Embryophyta</taxon>
        <taxon>Tracheophyta</taxon>
        <taxon>Spermatophyta</taxon>
        <taxon>Magnoliopsida</taxon>
        <taxon>eudicotyledons</taxon>
        <taxon>Gunneridae</taxon>
        <taxon>Pentapetalae</taxon>
        <taxon>asterids</taxon>
        <taxon>campanulids</taxon>
        <taxon>Asterales</taxon>
        <taxon>Asteraceae</taxon>
        <taxon>Asteroideae</taxon>
        <taxon>Anthemideae</taxon>
        <taxon>Anthemidinae</taxon>
        <taxon>Tanacetum</taxon>
    </lineage>
</organism>
<name>A0A699WU76_TANCI</name>
<dbReference type="AlphaFoldDB" id="A0A699WU76"/>
<accession>A0A699WU76</accession>
<proteinExistence type="predicted"/>
<dbReference type="EMBL" id="BKCJ011747377">
    <property type="protein sequence ID" value="GFD49780.1"/>
    <property type="molecule type" value="Genomic_DNA"/>
</dbReference>
<feature type="non-terminal residue" evidence="1">
    <location>
        <position position="1"/>
    </location>
</feature>
<sequence>RQPVAVLHPGVGGFSHGLILAHDVHNFGPKPLRRVDAALVLGEVLAAPGAGFVVDFGGLGQRGVVFPEHKQRVGILGKFGQHAQQLALLVHGAGRAAGGVDGET</sequence>
<gene>
    <name evidence="1" type="ORF">Tci_921749</name>
</gene>
<protein>
    <submittedName>
        <fullName evidence="1">Uncharacterized protein</fullName>
    </submittedName>
</protein>
<reference evidence="1" key="1">
    <citation type="journal article" date="2019" name="Sci. Rep.">
        <title>Draft genome of Tanacetum cinerariifolium, the natural source of mosquito coil.</title>
        <authorList>
            <person name="Yamashiro T."/>
            <person name="Shiraishi A."/>
            <person name="Satake H."/>
            <person name="Nakayama K."/>
        </authorList>
    </citation>
    <scope>NUCLEOTIDE SEQUENCE</scope>
</reference>
<feature type="non-terminal residue" evidence="1">
    <location>
        <position position="104"/>
    </location>
</feature>
<comment type="caution">
    <text evidence="1">The sequence shown here is derived from an EMBL/GenBank/DDBJ whole genome shotgun (WGS) entry which is preliminary data.</text>
</comment>
<evidence type="ECO:0000313" key="1">
    <source>
        <dbReference type="EMBL" id="GFD49780.1"/>
    </source>
</evidence>